<evidence type="ECO:0000256" key="2">
    <source>
        <dbReference type="SAM" id="Phobius"/>
    </source>
</evidence>
<proteinExistence type="predicted"/>
<feature type="region of interest" description="Disordered" evidence="1">
    <location>
        <begin position="144"/>
        <end position="164"/>
    </location>
</feature>
<evidence type="ECO:0000256" key="1">
    <source>
        <dbReference type="SAM" id="MobiDB-lite"/>
    </source>
</evidence>
<dbReference type="Pfam" id="PF20398">
    <property type="entry name" value="DUF6691"/>
    <property type="match status" value="1"/>
</dbReference>
<comment type="caution">
    <text evidence="3">The sequence shown here is derived from an EMBL/GenBank/DDBJ whole genome shotgun (WGS) entry which is preliminary data.</text>
</comment>
<dbReference type="EMBL" id="JAPNKA010000001">
    <property type="protein sequence ID" value="MCY1077834.1"/>
    <property type="molecule type" value="Genomic_DNA"/>
</dbReference>
<dbReference type="Proteomes" id="UP001207654">
    <property type="component" value="Unassembled WGS sequence"/>
</dbReference>
<name>A0ABT4A848_9BACT</name>
<sequence length="164" mass="16909">MRSSLSAFLSGLLFALGLGLGGMTDPANVLGFLDIAGDWDFRLAFVMAGAIAVHATLRPLIHKRERPLFAAKFPSFPVSRVDPMLLAGAALFGAGWGLSGYCPGPALTALSSGAPQLLVFVPAMFAGIYLAQVVQAWLAASARTPSLGTKPSPQSSAPISGAPR</sequence>
<evidence type="ECO:0000313" key="4">
    <source>
        <dbReference type="Proteomes" id="UP001207654"/>
    </source>
</evidence>
<keyword evidence="2" id="KW-0812">Transmembrane</keyword>
<feature type="compositionally biased region" description="Polar residues" evidence="1">
    <location>
        <begin position="144"/>
        <end position="158"/>
    </location>
</feature>
<keyword evidence="4" id="KW-1185">Reference proteome</keyword>
<dbReference type="RefSeq" id="WP_267536643.1">
    <property type="nucleotide sequence ID" value="NZ_JAPNKA010000001.1"/>
</dbReference>
<accession>A0ABT4A848</accession>
<gene>
    <name evidence="3" type="ORF">OV287_25515</name>
</gene>
<feature type="transmembrane region" description="Helical" evidence="2">
    <location>
        <begin position="81"/>
        <end position="99"/>
    </location>
</feature>
<organism evidence="3 4">
    <name type="scientific">Archangium lansingense</name>
    <dbReference type="NCBI Taxonomy" id="2995310"/>
    <lineage>
        <taxon>Bacteria</taxon>
        <taxon>Pseudomonadati</taxon>
        <taxon>Myxococcota</taxon>
        <taxon>Myxococcia</taxon>
        <taxon>Myxococcales</taxon>
        <taxon>Cystobacterineae</taxon>
        <taxon>Archangiaceae</taxon>
        <taxon>Archangium</taxon>
    </lineage>
</organism>
<keyword evidence="2" id="KW-1133">Transmembrane helix</keyword>
<feature type="transmembrane region" description="Helical" evidence="2">
    <location>
        <begin position="41"/>
        <end position="61"/>
    </location>
</feature>
<feature type="transmembrane region" description="Helical" evidence="2">
    <location>
        <begin position="119"/>
        <end position="140"/>
    </location>
</feature>
<protein>
    <submittedName>
        <fullName evidence="3">YeeE/YedE thiosulfate transporter family protein</fullName>
    </submittedName>
</protein>
<evidence type="ECO:0000313" key="3">
    <source>
        <dbReference type="EMBL" id="MCY1077834.1"/>
    </source>
</evidence>
<dbReference type="InterPro" id="IPR046513">
    <property type="entry name" value="DUF6691"/>
</dbReference>
<reference evidence="3 4" key="1">
    <citation type="submission" date="2022-11" db="EMBL/GenBank/DDBJ databases">
        <title>Minimal conservation of predation-associated metabolite biosynthetic gene clusters underscores biosynthetic potential of Myxococcota including descriptions for ten novel species: Archangium lansinium sp. nov., Myxococcus landrumus sp. nov., Nannocystis bai.</title>
        <authorList>
            <person name="Ahearne A."/>
            <person name="Stevens C."/>
            <person name="Phillips K."/>
        </authorList>
    </citation>
    <scope>NUCLEOTIDE SEQUENCE [LARGE SCALE GENOMIC DNA]</scope>
    <source>
        <strain evidence="3 4">MIWBW</strain>
    </source>
</reference>
<keyword evidence="2" id="KW-0472">Membrane</keyword>